<dbReference type="SUPFAM" id="SSF53756">
    <property type="entry name" value="UDP-Glycosyltransferase/glycogen phosphorylase"/>
    <property type="match status" value="1"/>
</dbReference>
<protein>
    <submittedName>
        <fullName evidence="3">Glycosyltransferase family 4 protein</fullName>
    </submittedName>
</protein>
<feature type="domain" description="Glycosyltransferase subfamily 4-like N-terminal" evidence="2">
    <location>
        <begin position="57"/>
        <end position="209"/>
    </location>
</feature>
<dbReference type="PANTHER" id="PTHR45947:SF15">
    <property type="entry name" value="TEICHURONIC ACID BIOSYNTHESIS GLYCOSYLTRANSFERASE TUAC-RELATED"/>
    <property type="match status" value="1"/>
</dbReference>
<keyword evidence="4" id="KW-1185">Reference proteome</keyword>
<comment type="caution">
    <text evidence="3">The sequence shown here is derived from an EMBL/GenBank/DDBJ whole genome shotgun (WGS) entry which is preliminary data.</text>
</comment>
<evidence type="ECO:0000259" key="1">
    <source>
        <dbReference type="Pfam" id="PF00534"/>
    </source>
</evidence>
<dbReference type="Pfam" id="PF00534">
    <property type="entry name" value="Glycos_transf_1"/>
    <property type="match status" value="1"/>
</dbReference>
<sequence>MLTPAVAADQLWLGQSAALIAAVRVEAATNSAEGKIAQMKIVILSSLSWSLVNFRGALIRQMVAAGHEVIACAPDGESGVVDTLKEWGVTFRVTPMSRAGTDVFADVRTLWNYWLLLRHERPDVLVAYTQKPIIYGGIAARMAGIASFFPIMSGLGYVFSSEAEGRKSLRRLVSRLYRAGVRKARCVFVFNGDDRREMLDNGIIDPGQMVQQVPGSGVDTSHYMEQPLPDGPLTFLMMGRLMRDKGVFEFVEAARQLRRSVPESRFLLLGRPETENPTGIPADALAAWEAEGLIGLLPETRDVRPVLGRAHVFVLPSYYREGLPRTILEALSSGRPVITTDMPGCREPIIPGVNGLLVPPRDPDALARAMISFAEQPGRIAAMGKAARDTAVRTYDVDLVNSMLLQTMGLVTVHPDGVRGDAAALTAAAA</sequence>
<accession>A0ABV3RH93</accession>
<reference evidence="3 4" key="1">
    <citation type="submission" date="2024-06" db="EMBL/GenBank/DDBJ databases">
        <title>Novosphingobium rhizovicinus M1R2S20.</title>
        <authorList>
            <person name="Sun J.-Q."/>
        </authorList>
    </citation>
    <scope>NUCLEOTIDE SEQUENCE [LARGE SCALE GENOMIC DNA]</scope>
    <source>
        <strain evidence="3 4">M1R2S20</strain>
    </source>
</reference>
<dbReference type="Proteomes" id="UP001556118">
    <property type="component" value="Unassembled WGS sequence"/>
</dbReference>
<dbReference type="Pfam" id="PF13579">
    <property type="entry name" value="Glyco_trans_4_4"/>
    <property type="match status" value="1"/>
</dbReference>
<evidence type="ECO:0000313" key="3">
    <source>
        <dbReference type="EMBL" id="MEW9857039.1"/>
    </source>
</evidence>
<dbReference type="InterPro" id="IPR050194">
    <property type="entry name" value="Glycosyltransferase_grp1"/>
</dbReference>
<feature type="domain" description="Glycosyl transferase family 1" evidence="1">
    <location>
        <begin position="226"/>
        <end position="389"/>
    </location>
</feature>
<dbReference type="InterPro" id="IPR001296">
    <property type="entry name" value="Glyco_trans_1"/>
</dbReference>
<dbReference type="EMBL" id="JBFNXR010000054">
    <property type="protein sequence ID" value="MEW9857039.1"/>
    <property type="molecule type" value="Genomic_DNA"/>
</dbReference>
<dbReference type="RefSeq" id="WP_367775519.1">
    <property type="nucleotide sequence ID" value="NZ_JBFNXR010000054.1"/>
</dbReference>
<evidence type="ECO:0000259" key="2">
    <source>
        <dbReference type="Pfam" id="PF13579"/>
    </source>
</evidence>
<dbReference type="CDD" id="cd03808">
    <property type="entry name" value="GT4_CapM-like"/>
    <property type="match status" value="1"/>
</dbReference>
<proteinExistence type="predicted"/>
<dbReference type="PANTHER" id="PTHR45947">
    <property type="entry name" value="SULFOQUINOVOSYL TRANSFERASE SQD2"/>
    <property type="match status" value="1"/>
</dbReference>
<gene>
    <name evidence="3" type="ORF">ABUH87_18090</name>
</gene>
<dbReference type="Gene3D" id="3.40.50.2000">
    <property type="entry name" value="Glycogen Phosphorylase B"/>
    <property type="match status" value="2"/>
</dbReference>
<evidence type="ECO:0000313" key="4">
    <source>
        <dbReference type="Proteomes" id="UP001556118"/>
    </source>
</evidence>
<name>A0ABV3RH93_9SPHN</name>
<organism evidence="3 4">
    <name type="scientific">Novosphingobium rhizovicinum</name>
    <dbReference type="NCBI Taxonomy" id="3228928"/>
    <lineage>
        <taxon>Bacteria</taxon>
        <taxon>Pseudomonadati</taxon>
        <taxon>Pseudomonadota</taxon>
        <taxon>Alphaproteobacteria</taxon>
        <taxon>Sphingomonadales</taxon>
        <taxon>Sphingomonadaceae</taxon>
        <taxon>Novosphingobium</taxon>
    </lineage>
</organism>
<dbReference type="InterPro" id="IPR028098">
    <property type="entry name" value="Glyco_trans_4-like_N"/>
</dbReference>